<dbReference type="RefSeq" id="WP_347438379.1">
    <property type="nucleotide sequence ID" value="NZ_CP089291.1"/>
</dbReference>
<evidence type="ECO:0000313" key="1">
    <source>
        <dbReference type="EMBL" id="UOF91684.1"/>
    </source>
</evidence>
<dbReference type="EMBL" id="CP089291">
    <property type="protein sequence ID" value="UOF91684.1"/>
    <property type="molecule type" value="Genomic_DNA"/>
</dbReference>
<keyword evidence="2" id="KW-1185">Reference proteome</keyword>
<gene>
    <name evidence="1" type="ORF">LSG31_05390</name>
</gene>
<name>A0ABY4CNW1_9BACL</name>
<accession>A0ABY4CNW1</accession>
<sequence>MQRHLLGLDRANPKLDTEATVINRIGHVLSHPKLLAVIVENINRRKTSHAKPLLTELGVIRQKISQ</sequence>
<proteinExistence type="predicted"/>
<dbReference type="Proteomes" id="UP000830167">
    <property type="component" value="Chromosome"/>
</dbReference>
<organism evidence="1 2">
    <name type="scientific">Fodinisporobacter ferrooxydans</name>
    <dbReference type="NCBI Taxonomy" id="2901836"/>
    <lineage>
        <taxon>Bacteria</taxon>
        <taxon>Bacillati</taxon>
        <taxon>Bacillota</taxon>
        <taxon>Bacilli</taxon>
        <taxon>Bacillales</taxon>
        <taxon>Alicyclobacillaceae</taxon>
        <taxon>Fodinisporobacter</taxon>
    </lineage>
</organism>
<reference evidence="1" key="1">
    <citation type="submission" date="2021-12" db="EMBL/GenBank/DDBJ databases">
        <title>Alicyclobacillaceae gen. nov., sp. nov., isolated from chalcocite enrichment system.</title>
        <authorList>
            <person name="Jiang Z."/>
        </authorList>
    </citation>
    <scope>NUCLEOTIDE SEQUENCE</scope>
    <source>
        <strain evidence="1">MYW30-H2</strain>
    </source>
</reference>
<evidence type="ECO:0000313" key="2">
    <source>
        <dbReference type="Proteomes" id="UP000830167"/>
    </source>
</evidence>
<protein>
    <submittedName>
        <fullName evidence="1">Uncharacterized protein</fullName>
    </submittedName>
</protein>